<feature type="transmembrane region" description="Helical" evidence="2">
    <location>
        <begin position="47"/>
        <end position="63"/>
    </location>
</feature>
<reference evidence="3" key="1">
    <citation type="submission" date="2022-10" db="EMBL/GenBank/DDBJ databases">
        <authorList>
            <person name="Chen Y."/>
            <person name="Dougan E. K."/>
            <person name="Chan C."/>
            <person name="Rhodes N."/>
            <person name="Thang M."/>
        </authorList>
    </citation>
    <scope>NUCLEOTIDE SEQUENCE</scope>
</reference>
<accession>A0A9P1G0H5</accession>
<dbReference type="AlphaFoldDB" id="A0A9P1G0H5"/>
<dbReference type="EMBL" id="CAMXCT010002063">
    <property type="protein sequence ID" value="CAI3995358.1"/>
    <property type="molecule type" value="Genomic_DNA"/>
</dbReference>
<evidence type="ECO:0000313" key="5">
    <source>
        <dbReference type="Proteomes" id="UP001152797"/>
    </source>
</evidence>
<dbReference type="EMBL" id="CAMXCT020002063">
    <property type="protein sequence ID" value="CAL1148733.1"/>
    <property type="molecule type" value="Genomic_DNA"/>
</dbReference>
<feature type="transmembrane region" description="Helical" evidence="2">
    <location>
        <begin position="540"/>
        <end position="557"/>
    </location>
</feature>
<evidence type="ECO:0000313" key="3">
    <source>
        <dbReference type="EMBL" id="CAI3995358.1"/>
    </source>
</evidence>
<evidence type="ECO:0000256" key="2">
    <source>
        <dbReference type="SAM" id="Phobius"/>
    </source>
</evidence>
<feature type="transmembrane region" description="Helical" evidence="2">
    <location>
        <begin position="121"/>
        <end position="143"/>
    </location>
</feature>
<dbReference type="EMBL" id="CAMXCT030002063">
    <property type="protein sequence ID" value="CAL4782670.1"/>
    <property type="molecule type" value="Genomic_DNA"/>
</dbReference>
<proteinExistence type="predicted"/>
<feature type="compositionally biased region" description="Basic and acidic residues" evidence="1">
    <location>
        <begin position="274"/>
        <end position="288"/>
    </location>
</feature>
<gene>
    <name evidence="3" type="ORF">C1SCF055_LOCUS21931</name>
</gene>
<evidence type="ECO:0000256" key="1">
    <source>
        <dbReference type="SAM" id="MobiDB-lite"/>
    </source>
</evidence>
<feature type="transmembrane region" description="Helical" evidence="2">
    <location>
        <begin position="615"/>
        <end position="637"/>
    </location>
</feature>
<keyword evidence="2" id="KW-0812">Transmembrane</keyword>
<feature type="transmembrane region" description="Helical" evidence="2">
    <location>
        <begin position="577"/>
        <end position="595"/>
    </location>
</feature>
<organism evidence="3">
    <name type="scientific">Cladocopium goreaui</name>
    <dbReference type="NCBI Taxonomy" id="2562237"/>
    <lineage>
        <taxon>Eukaryota</taxon>
        <taxon>Sar</taxon>
        <taxon>Alveolata</taxon>
        <taxon>Dinophyceae</taxon>
        <taxon>Suessiales</taxon>
        <taxon>Symbiodiniaceae</taxon>
        <taxon>Cladocopium</taxon>
    </lineage>
</organism>
<feature type="region of interest" description="Disordered" evidence="1">
    <location>
        <begin position="266"/>
        <end position="291"/>
    </location>
</feature>
<feature type="non-terminal residue" evidence="3">
    <location>
        <position position="956"/>
    </location>
</feature>
<reference evidence="4 5" key="2">
    <citation type="submission" date="2024-05" db="EMBL/GenBank/DDBJ databases">
        <authorList>
            <person name="Chen Y."/>
            <person name="Shah S."/>
            <person name="Dougan E. K."/>
            <person name="Thang M."/>
            <person name="Chan C."/>
        </authorList>
    </citation>
    <scope>NUCLEOTIDE SEQUENCE [LARGE SCALE GENOMIC DNA]</scope>
</reference>
<feature type="transmembrane region" description="Helical" evidence="2">
    <location>
        <begin position="83"/>
        <end position="101"/>
    </location>
</feature>
<keyword evidence="2" id="KW-1133">Transmembrane helix</keyword>
<sequence length="956" mass="107662">MQKLTEKCWVAPARRATKFIFMSCVYVSHHLVCTDKLQLNGTNLRRFYTLFYASFVLFVLANLGEDDRRASIIQGFNACSRMIMSVIFMDTLTAAPAQLALSLAETGVHAMRHPLPDTILFAWMQTLVCFSIIGFSAVLEYWVTSHISVLLDTESMVSSFRRMLRGVSDGEVLLNEEMHVCEDADCLKHLLMTQGNFQGKHFERLLVPEEICRFQEFLKQSMAEERKPEEERTKTPPCLRISLRGASDIRVGVDLWHVLMPEGGQRSKGNAPKCHGEMSCDQGDREPSESSYMSQKSCTSLLQNFPEQVDMTLCVDATTHWFDVEQAHLSFQRQPQSSDSSMPSLRRLVRPTDWETVRSKLKTVNASAGAELRLHLVDDAKRSMVAHGQVSTYRPPRGHEDAGQIQQGQREANQFLCFAGVIHEVASNLSDEGGDLKRICVESARRLSPFAPHTSKSEEQEERKTQVEAALWDVRARTYKHSIQFMVHLGGLGVLGMLHSLYVDPSMPQLVQLIFMSCVYVSHHMVCTDKLQLNGTNLRTFYTVFYASFVLFVLANLGQDDRRASIIQGFNACSRMIMSVIFMDTLTAAPAQLALSLAETGVHAMRHPLPDTILFAWMQTLVCFSIIGFSAVLEYWVTSHISVLLDTESMVSSFRRMLRGVSDGEVLLNEEMHVCEDADCLKHLLMTQGNFQGKHFERLLVPEEICRFQEFLKQSMAEERKPEEERTKTPPCLRISLRGASDIRVGVDLWHVLMPGRKDGMLHLLVLREDSEARATLPNAKMAKCGVPLGQCSSSSTSASDSGDGVGDQGDREPSESSYMSQKSCTSLLQSFPELVDMTLCVDATTHWFDVEQAHLSFQRQPQSSDSSMPSLRRLVRPTEWETVRSKLKTVSTSAGAELRLHLVDDAKRSMVAQGQASMYKPPRDHEDGMKLCLQLTEMVFEDKASRDWNLAAINE</sequence>
<feature type="region of interest" description="Disordered" evidence="1">
    <location>
        <begin position="793"/>
        <end position="820"/>
    </location>
</feature>
<feature type="transmembrane region" description="Helical" evidence="2">
    <location>
        <begin position="485"/>
        <end position="503"/>
    </location>
</feature>
<dbReference type="Proteomes" id="UP001152797">
    <property type="component" value="Unassembled WGS sequence"/>
</dbReference>
<feature type="compositionally biased region" description="Low complexity" evidence="1">
    <location>
        <begin position="793"/>
        <end position="803"/>
    </location>
</feature>
<name>A0A9P1G0H5_9DINO</name>
<evidence type="ECO:0000313" key="4">
    <source>
        <dbReference type="EMBL" id="CAL4782670.1"/>
    </source>
</evidence>
<keyword evidence="5" id="KW-1185">Reference proteome</keyword>
<comment type="caution">
    <text evidence="3">The sequence shown here is derived from an EMBL/GenBank/DDBJ whole genome shotgun (WGS) entry which is preliminary data.</text>
</comment>
<keyword evidence="2" id="KW-0472">Membrane</keyword>
<protein>
    <submittedName>
        <fullName evidence="3">Uncharacterized protein</fullName>
    </submittedName>
</protein>